<gene>
    <name evidence="2" type="ORF">C4F40_07310</name>
</gene>
<evidence type="ECO:0000313" key="3">
    <source>
        <dbReference type="Proteomes" id="UP000618319"/>
    </source>
</evidence>
<feature type="domain" description="NAD(P)-binding" evidence="1">
    <location>
        <begin position="7"/>
        <end position="203"/>
    </location>
</feature>
<dbReference type="EMBL" id="PSKQ01000017">
    <property type="protein sequence ID" value="MBE8720528.1"/>
    <property type="molecule type" value="Genomic_DNA"/>
</dbReference>
<dbReference type="PANTHER" id="PTHR43355">
    <property type="entry name" value="FLAVIN REDUCTASE (NADPH)"/>
    <property type="match status" value="1"/>
</dbReference>
<keyword evidence="3" id="KW-1185">Reference proteome</keyword>
<dbReference type="Gene3D" id="3.40.50.720">
    <property type="entry name" value="NAD(P)-binding Rossmann-like Domain"/>
    <property type="match status" value="1"/>
</dbReference>
<reference evidence="2 3" key="1">
    <citation type="submission" date="2018-02" db="EMBL/GenBank/DDBJ databases">
        <title>Sphingobacterium KA21.</title>
        <authorList>
            <person name="Vasarhelyi B.M."/>
            <person name="Deshmukh S."/>
            <person name="Balint B."/>
            <person name="Kukolya J."/>
        </authorList>
    </citation>
    <scope>NUCLEOTIDE SEQUENCE [LARGE SCALE GENOMIC DNA]</scope>
    <source>
        <strain evidence="2 3">Ka21</strain>
    </source>
</reference>
<proteinExistence type="predicted"/>
<dbReference type="Pfam" id="PF13460">
    <property type="entry name" value="NAD_binding_10"/>
    <property type="match status" value="1"/>
</dbReference>
<dbReference type="Proteomes" id="UP000618319">
    <property type="component" value="Unassembled WGS sequence"/>
</dbReference>
<dbReference type="CDD" id="cd05244">
    <property type="entry name" value="BVR-B_like_SDR_a"/>
    <property type="match status" value="1"/>
</dbReference>
<evidence type="ECO:0000259" key="1">
    <source>
        <dbReference type="Pfam" id="PF13460"/>
    </source>
</evidence>
<dbReference type="RefSeq" id="WP_196938207.1">
    <property type="nucleotide sequence ID" value="NZ_MU158689.1"/>
</dbReference>
<accession>A0ABR9T5B0</accession>
<organism evidence="2 3">
    <name type="scientific">Sphingobacterium pedocola</name>
    <dbReference type="NCBI Taxonomy" id="2082722"/>
    <lineage>
        <taxon>Bacteria</taxon>
        <taxon>Pseudomonadati</taxon>
        <taxon>Bacteroidota</taxon>
        <taxon>Sphingobacteriia</taxon>
        <taxon>Sphingobacteriales</taxon>
        <taxon>Sphingobacteriaceae</taxon>
        <taxon>Sphingobacterium</taxon>
    </lineage>
</organism>
<dbReference type="InterPro" id="IPR036291">
    <property type="entry name" value="NAD(P)-bd_dom_sf"/>
</dbReference>
<dbReference type="SUPFAM" id="SSF51735">
    <property type="entry name" value="NAD(P)-binding Rossmann-fold domains"/>
    <property type="match status" value="1"/>
</dbReference>
<dbReference type="InterPro" id="IPR051606">
    <property type="entry name" value="Polyketide_Oxido-like"/>
</dbReference>
<keyword evidence="2" id="KW-0808">Transferase</keyword>
<dbReference type="GO" id="GO:0016301">
    <property type="term" value="F:kinase activity"/>
    <property type="evidence" value="ECO:0007669"/>
    <property type="project" value="UniProtKB-KW"/>
</dbReference>
<sequence>MKVALIGASGFVGSAILKELKERRHEVTGIVRDPSKIVPQTNVLAVQADVNDTNALSAVIKGHDAVISAFNAGWANPRLYEDFKQGARSILEAVKESGVKRFIVIGGAGSLYVDENTQLVNTSDFPRDFKPGALAAAEHLKFVELENDLDWTFFSPAIEMNPETSGTRTGSYRTGLDNPVFDSNGRSSLSVEDLAVAIVDELEHGQFVQKRFTAAY</sequence>
<evidence type="ECO:0000313" key="2">
    <source>
        <dbReference type="EMBL" id="MBE8720528.1"/>
    </source>
</evidence>
<name>A0ABR9T5B0_9SPHI</name>
<protein>
    <submittedName>
        <fullName evidence="2">Histidine kinase</fullName>
    </submittedName>
</protein>
<comment type="caution">
    <text evidence="2">The sequence shown here is derived from an EMBL/GenBank/DDBJ whole genome shotgun (WGS) entry which is preliminary data.</text>
</comment>
<keyword evidence="2" id="KW-0418">Kinase</keyword>
<dbReference type="InterPro" id="IPR016040">
    <property type="entry name" value="NAD(P)-bd_dom"/>
</dbReference>
<dbReference type="PANTHER" id="PTHR43355:SF2">
    <property type="entry name" value="FLAVIN REDUCTASE (NADPH)"/>
    <property type="match status" value="1"/>
</dbReference>